<feature type="region of interest" description="Disordered" evidence="1">
    <location>
        <begin position="1"/>
        <end position="47"/>
    </location>
</feature>
<feature type="compositionally biased region" description="Low complexity" evidence="1">
    <location>
        <begin position="16"/>
        <end position="29"/>
    </location>
</feature>
<dbReference type="Proteomes" id="UP000515123">
    <property type="component" value="Unplaced"/>
</dbReference>
<evidence type="ECO:0000313" key="3">
    <source>
        <dbReference type="RefSeq" id="XP_020081784.1"/>
    </source>
</evidence>
<reference evidence="3" key="2">
    <citation type="submission" date="2025-08" db="UniProtKB">
        <authorList>
            <consortium name="RefSeq"/>
        </authorList>
    </citation>
    <scope>IDENTIFICATION</scope>
    <source>
        <tissue evidence="3">Leaf</tissue>
    </source>
</reference>
<name>A0A6P5EED9_ANACO</name>
<protein>
    <submittedName>
        <fullName evidence="3">Uncharacterized protein LOC109705465</fullName>
    </submittedName>
</protein>
<evidence type="ECO:0000313" key="2">
    <source>
        <dbReference type="Proteomes" id="UP000515123"/>
    </source>
</evidence>
<dbReference type="RefSeq" id="XP_020081784.1">
    <property type="nucleotide sequence ID" value="XM_020226195.1"/>
</dbReference>
<keyword evidence="2" id="KW-1185">Reference proteome</keyword>
<organism evidence="2 3">
    <name type="scientific">Ananas comosus</name>
    <name type="common">Pineapple</name>
    <name type="synonym">Ananas ananas</name>
    <dbReference type="NCBI Taxonomy" id="4615"/>
    <lineage>
        <taxon>Eukaryota</taxon>
        <taxon>Viridiplantae</taxon>
        <taxon>Streptophyta</taxon>
        <taxon>Embryophyta</taxon>
        <taxon>Tracheophyta</taxon>
        <taxon>Spermatophyta</taxon>
        <taxon>Magnoliopsida</taxon>
        <taxon>Liliopsida</taxon>
        <taxon>Poales</taxon>
        <taxon>Bromeliaceae</taxon>
        <taxon>Bromelioideae</taxon>
        <taxon>Ananas</taxon>
    </lineage>
</organism>
<evidence type="ECO:0000256" key="1">
    <source>
        <dbReference type="SAM" id="MobiDB-lite"/>
    </source>
</evidence>
<proteinExistence type="predicted"/>
<accession>A0A6P5EED9</accession>
<gene>
    <name evidence="3" type="primary">LOC109705465</name>
</gene>
<dbReference type="OrthoDB" id="1925587at2759"/>
<reference evidence="2" key="1">
    <citation type="journal article" date="2015" name="Nat. Genet.">
        <title>The pineapple genome and the evolution of CAM photosynthesis.</title>
        <authorList>
            <person name="Ming R."/>
            <person name="VanBuren R."/>
            <person name="Wai C.M."/>
            <person name="Tang H."/>
            <person name="Schatz M.C."/>
            <person name="Bowers J.E."/>
            <person name="Lyons E."/>
            <person name="Wang M.L."/>
            <person name="Chen J."/>
            <person name="Biggers E."/>
            <person name="Zhang J."/>
            <person name="Huang L."/>
            <person name="Zhang L."/>
            <person name="Miao W."/>
            <person name="Zhang J."/>
            <person name="Ye Z."/>
            <person name="Miao C."/>
            <person name="Lin Z."/>
            <person name="Wang H."/>
            <person name="Zhou H."/>
            <person name="Yim W.C."/>
            <person name="Priest H.D."/>
            <person name="Zheng C."/>
            <person name="Woodhouse M."/>
            <person name="Edger P.P."/>
            <person name="Guyot R."/>
            <person name="Guo H.B."/>
            <person name="Guo H."/>
            <person name="Zheng G."/>
            <person name="Singh R."/>
            <person name="Sharma A."/>
            <person name="Min X."/>
            <person name="Zheng Y."/>
            <person name="Lee H."/>
            <person name="Gurtowski J."/>
            <person name="Sedlazeck F.J."/>
            <person name="Harkess A."/>
            <person name="McKain M.R."/>
            <person name="Liao Z."/>
            <person name="Fang J."/>
            <person name="Liu J."/>
            <person name="Zhang X."/>
            <person name="Zhang Q."/>
            <person name="Hu W."/>
            <person name="Qin Y."/>
            <person name="Wang K."/>
            <person name="Chen L.Y."/>
            <person name="Shirley N."/>
            <person name="Lin Y.R."/>
            <person name="Liu L.Y."/>
            <person name="Hernandez A.G."/>
            <person name="Wright C.L."/>
            <person name="Bulone V."/>
            <person name="Tuskan G.A."/>
            <person name="Heath K."/>
            <person name="Zee F."/>
            <person name="Moore P.H."/>
            <person name="Sunkar R."/>
            <person name="Leebens-Mack J.H."/>
            <person name="Mockler T."/>
            <person name="Bennetzen J.L."/>
            <person name="Freeling M."/>
            <person name="Sankoff D."/>
            <person name="Paterson A.H."/>
            <person name="Zhu X."/>
            <person name="Yang X."/>
            <person name="Smith J.A."/>
            <person name="Cushman J.C."/>
            <person name="Paull R.E."/>
            <person name="Yu Q."/>
        </authorList>
    </citation>
    <scope>NUCLEOTIDE SEQUENCE [LARGE SCALE GENOMIC DNA]</scope>
    <source>
        <strain evidence="2">cv. F153</strain>
    </source>
</reference>
<sequence length="103" mass="10856">MGLLSRWKVKGDTRTSAAAAKPVSSASAAEEGPVAMNGAVEARRRESDPTVFEFGPLAVAPGDEFTLAGYCTVSDRLEPCRWAIVSATATTAAAHAPRFRITF</sequence>
<dbReference type="GeneID" id="109705465"/>
<dbReference type="AlphaFoldDB" id="A0A6P5EED9"/>